<dbReference type="Pfam" id="PF02798">
    <property type="entry name" value="GST_N"/>
    <property type="match status" value="1"/>
</dbReference>
<evidence type="ECO:0000313" key="3">
    <source>
        <dbReference type="Proteomes" id="UP000251088"/>
    </source>
</evidence>
<dbReference type="PROSITE" id="PS50404">
    <property type="entry name" value="GST_NTER"/>
    <property type="match status" value="1"/>
</dbReference>
<dbReference type="InterPro" id="IPR004045">
    <property type="entry name" value="Glutathione_S-Trfase_N"/>
</dbReference>
<dbReference type="EMBL" id="UAWN01000012">
    <property type="protein sequence ID" value="SQC14877.1"/>
    <property type="molecule type" value="Genomic_DNA"/>
</dbReference>
<evidence type="ECO:0000313" key="2">
    <source>
        <dbReference type="EMBL" id="SQC14877.1"/>
    </source>
</evidence>
<dbReference type="AlphaFoldDB" id="A0A2X3CM56"/>
<protein>
    <submittedName>
        <fullName evidence="2">Putative glutathione S-transferase YghU</fullName>
    </submittedName>
</protein>
<dbReference type="PANTHER" id="PTHR44051:SF22">
    <property type="entry name" value="DISULFIDE-BOND OXIDOREDUCTASE YGHU"/>
    <property type="match status" value="1"/>
</dbReference>
<gene>
    <name evidence="2" type="primary">yghU_2</name>
    <name evidence="2" type="ORF">NCTC9128_02978</name>
</gene>
<dbReference type="GO" id="GO:0016740">
    <property type="term" value="F:transferase activity"/>
    <property type="evidence" value="ECO:0007669"/>
    <property type="project" value="UniProtKB-KW"/>
</dbReference>
<name>A0A2X3CM56_KLEPN</name>
<feature type="domain" description="GST N-terminal" evidence="1">
    <location>
        <begin position="46"/>
        <end position="133"/>
    </location>
</feature>
<dbReference type="CDD" id="cd03048">
    <property type="entry name" value="GST_N_Ure2p_like"/>
    <property type="match status" value="1"/>
</dbReference>
<sequence>MSEQNYQPPKVWEWKQNSGGAFANINRPVSGATHERVLPVGTHPLQLYSLGTPNGQKVTIMLEELLALGVSGAEYDAWLIRIGEGDQFSSGFVEINPNSKIPALSDHSTTPPTRVFESGNILLYLAENLVSSCRKILPVAPKPSTGCSGCRARRRSSAAASATSITMRQ</sequence>
<dbReference type="InterPro" id="IPR036249">
    <property type="entry name" value="Thioredoxin-like_sf"/>
</dbReference>
<evidence type="ECO:0000259" key="1">
    <source>
        <dbReference type="PROSITE" id="PS50404"/>
    </source>
</evidence>
<dbReference type="Gene3D" id="3.40.30.10">
    <property type="entry name" value="Glutaredoxin"/>
    <property type="match status" value="1"/>
</dbReference>
<dbReference type="PANTHER" id="PTHR44051">
    <property type="entry name" value="GLUTATHIONE S-TRANSFERASE-RELATED"/>
    <property type="match status" value="1"/>
</dbReference>
<keyword evidence="2" id="KW-0808">Transferase</keyword>
<organism evidence="2 3">
    <name type="scientific">Klebsiella pneumoniae</name>
    <dbReference type="NCBI Taxonomy" id="573"/>
    <lineage>
        <taxon>Bacteria</taxon>
        <taxon>Pseudomonadati</taxon>
        <taxon>Pseudomonadota</taxon>
        <taxon>Gammaproteobacteria</taxon>
        <taxon>Enterobacterales</taxon>
        <taxon>Enterobacteriaceae</taxon>
        <taxon>Klebsiella/Raoultella group</taxon>
        <taxon>Klebsiella</taxon>
        <taxon>Klebsiella pneumoniae complex</taxon>
    </lineage>
</organism>
<accession>A0A2X3CM56</accession>
<dbReference type="Proteomes" id="UP000251088">
    <property type="component" value="Unassembled WGS sequence"/>
</dbReference>
<reference evidence="2 3" key="1">
    <citation type="submission" date="2018-06" db="EMBL/GenBank/DDBJ databases">
        <authorList>
            <consortium name="Pathogen Informatics"/>
            <person name="Doyle S."/>
        </authorList>
    </citation>
    <scope>NUCLEOTIDE SEQUENCE [LARGE SCALE GENOMIC DNA]</scope>
    <source>
        <strain evidence="2 3">NCTC9128</strain>
    </source>
</reference>
<proteinExistence type="predicted"/>
<dbReference type="SUPFAM" id="SSF52833">
    <property type="entry name" value="Thioredoxin-like"/>
    <property type="match status" value="1"/>
</dbReference>